<evidence type="ECO:0000313" key="4">
    <source>
        <dbReference type="Proteomes" id="UP001056012"/>
    </source>
</evidence>
<reference evidence="3" key="1">
    <citation type="submission" date="2021-12" db="EMBL/GenBank/DDBJ databases">
        <title>Curvularia clavata genome.</title>
        <authorList>
            <person name="Cao Y."/>
        </authorList>
    </citation>
    <scope>NUCLEOTIDE SEQUENCE</scope>
    <source>
        <strain evidence="3">Yc1106</strain>
    </source>
</reference>
<dbReference type="EMBL" id="CP089277">
    <property type="protein sequence ID" value="USP79037.1"/>
    <property type="molecule type" value="Genomic_DNA"/>
</dbReference>
<name>A0A9Q8ZBG6_CURCL</name>
<dbReference type="GO" id="GO:0003677">
    <property type="term" value="F:DNA binding"/>
    <property type="evidence" value="ECO:0007669"/>
    <property type="project" value="TreeGrafter"/>
</dbReference>
<accession>A0A9Q8ZBG6</accession>
<dbReference type="PANTHER" id="PTHR19303">
    <property type="entry name" value="TRANSPOSON"/>
    <property type="match status" value="1"/>
</dbReference>
<evidence type="ECO:0000313" key="3">
    <source>
        <dbReference type="EMBL" id="USP79037.1"/>
    </source>
</evidence>
<dbReference type="Pfam" id="PF03184">
    <property type="entry name" value="DDE_1"/>
    <property type="match status" value="1"/>
</dbReference>
<feature type="domain" description="DDE-1" evidence="2">
    <location>
        <begin position="59"/>
        <end position="205"/>
    </location>
</feature>
<dbReference type="InterPro" id="IPR050863">
    <property type="entry name" value="CenT-Element_Derived"/>
</dbReference>
<dbReference type="VEuPathDB" id="FungiDB:yc1106_06311"/>
<protein>
    <recommendedName>
        <fullName evidence="2">DDE-1 domain-containing protein</fullName>
    </recommendedName>
</protein>
<dbReference type="Proteomes" id="UP001056012">
    <property type="component" value="Chromosome 4"/>
</dbReference>
<evidence type="ECO:0000256" key="1">
    <source>
        <dbReference type="SAM" id="MobiDB-lite"/>
    </source>
</evidence>
<sequence length="298" mass="33896">MVLVLHQLLIQTHGIPPSDIWNFDETGFRIGIGKDQWVVTFEPRRRVYLPTPDNRISLTVTECVNAAGHAIPPMIIVEGDALLERYFTDLPDNYLIAYSDSGYTNDQLSLEWLLLFDGFDSHCTQEFLEVLEDHNVIAYRLPPHTSHFLQPLDVGCFQPYKHWHAQAVDHATRTGCTAFNKVEFLAAIESIRAYTFKSRTIQKGWRDSGLYPLDIKRVKNNIQRDFADWDADCQDTGSSSESSSNATTDRTPPPLELNTPLTIQTLKRNIDFCLENEELSENVKRTLFGAYNISVAGD</sequence>
<dbReference type="AlphaFoldDB" id="A0A9Q8ZBG6"/>
<organism evidence="3 4">
    <name type="scientific">Curvularia clavata</name>
    <dbReference type="NCBI Taxonomy" id="95742"/>
    <lineage>
        <taxon>Eukaryota</taxon>
        <taxon>Fungi</taxon>
        <taxon>Dikarya</taxon>
        <taxon>Ascomycota</taxon>
        <taxon>Pezizomycotina</taxon>
        <taxon>Dothideomycetes</taxon>
        <taxon>Pleosporomycetidae</taxon>
        <taxon>Pleosporales</taxon>
        <taxon>Pleosporineae</taxon>
        <taxon>Pleosporaceae</taxon>
        <taxon>Curvularia</taxon>
    </lineage>
</organism>
<dbReference type="PANTHER" id="PTHR19303:SF74">
    <property type="entry name" value="POGO TRANSPOSABLE ELEMENT WITH KRAB DOMAIN"/>
    <property type="match status" value="1"/>
</dbReference>
<evidence type="ECO:0000259" key="2">
    <source>
        <dbReference type="Pfam" id="PF03184"/>
    </source>
</evidence>
<dbReference type="OrthoDB" id="5425161at2759"/>
<dbReference type="GO" id="GO:0005634">
    <property type="term" value="C:nucleus"/>
    <property type="evidence" value="ECO:0007669"/>
    <property type="project" value="TreeGrafter"/>
</dbReference>
<dbReference type="InterPro" id="IPR004875">
    <property type="entry name" value="DDE_SF_endonuclease_dom"/>
</dbReference>
<proteinExistence type="predicted"/>
<keyword evidence="4" id="KW-1185">Reference proteome</keyword>
<feature type="region of interest" description="Disordered" evidence="1">
    <location>
        <begin position="230"/>
        <end position="259"/>
    </location>
</feature>
<gene>
    <name evidence="3" type="ORF">yc1106_06311</name>
</gene>